<protein>
    <recommendedName>
        <fullName evidence="4">DUF2130 domain-containing protein</fullName>
    </recommendedName>
</protein>
<dbReference type="Proteomes" id="UP000006851">
    <property type="component" value="Chromosome"/>
</dbReference>
<evidence type="ECO:0000256" key="1">
    <source>
        <dbReference type="SAM" id="Coils"/>
    </source>
</evidence>
<dbReference type="OrthoDB" id="3224137at2"/>
<name>F2N793_CORGP</name>
<evidence type="ECO:0000313" key="2">
    <source>
        <dbReference type="EMBL" id="AEB06568.1"/>
    </source>
</evidence>
<feature type="coiled-coil region" evidence="1">
    <location>
        <begin position="33"/>
        <end position="169"/>
    </location>
</feature>
<keyword evidence="1" id="KW-0175">Coiled coil</keyword>
<dbReference type="RefSeq" id="WP_013708311.1">
    <property type="nucleotide sequence ID" value="NC_015389.1"/>
</dbReference>
<dbReference type="PIRSF" id="PIRSF005850">
    <property type="entry name" value="UCP005850"/>
    <property type="match status" value="1"/>
</dbReference>
<evidence type="ECO:0000313" key="3">
    <source>
        <dbReference type="Proteomes" id="UP000006851"/>
    </source>
</evidence>
<keyword evidence="3" id="KW-1185">Reference proteome</keyword>
<accession>F2N793</accession>
<dbReference type="AlphaFoldDB" id="F2N793"/>
<organism evidence="2 3">
    <name type="scientific">Coriobacterium glomerans (strain ATCC 49209 / DSM 20642 / JCM 10262 / PW2)</name>
    <dbReference type="NCBI Taxonomy" id="700015"/>
    <lineage>
        <taxon>Bacteria</taxon>
        <taxon>Bacillati</taxon>
        <taxon>Actinomycetota</taxon>
        <taxon>Coriobacteriia</taxon>
        <taxon>Coriobacteriales</taxon>
        <taxon>Coriobacteriaceae</taxon>
        <taxon>Coriobacterium</taxon>
    </lineage>
</organism>
<sequence length="418" mass="48368">MNEIKCPKCATVFQVDESGYAAIVKQVRDREFLRELEAREQAHEREEKQAAELAAASAKSELERIVAARDAELAQLRERLSATQTERQLAVAQAVGRAERARDEIAAALERERIQRTSDLREAAAALEREQARRATEIEQVKRTSEEMVRFKDEEIERLRDMRARLSTKMVGESLEQHCETEFNRLRMTAFPRAYFEKDSEVVEGTKGDYIFRELDDDGTEIISIMFEMKNEIDTTASRHRNEDFFRKLDQDRKKKGCEYAILVSLLEPDSELYNAGIVDVSYRFPKMYVIRPQFFIPMITLLRSAALGALAAKRELAAVRQQNIDVTTFERKVNDFKDGFAKNYELASRKYRSAIDEIDKTIDHLNKVKDNLMSSDRNLRLANDKAERLTIRRLTRGNETMKKKFEQARGDEVDASE</sequence>
<dbReference type="STRING" id="700015.Corgl_0450"/>
<reference evidence="3" key="1">
    <citation type="journal article" date="2013" name="Stand. Genomic Sci.">
        <title>Complete genome sequence of Coriobacterium glomerans type strain (PW2(T)) from the midgut of Pyrrhocoris apterus L. (red soldier bug).</title>
        <authorList>
            <person name="Stackebrandt E."/>
            <person name="Zeytun A."/>
            <person name="Lapidus A."/>
            <person name="Nolan M."/>
            <person name="Lucas S."/>
            <person name="Hammon N."/>
            <person name="Deshpande S."/>
            <person name="Cheng J.F."/>
            <person name="Tapia R."/>
            <person name="Goodwin L.A."/>
            <person name="Pitluck S."/>
            <person name="Liolios K."/>
            <person name="Pagani I."/>
            <person name="Ivanova N."/>
            <person name="Mavromatis K."/>
            <person name="Mikhailova N."/>
            <person name="Huntemann M."/>
            <person name="Pati A."/>
            <person name="Chen A."/>
            <person name="Palaniappan K."/>
            <person name="Chang Y.J."/>
            <person name="Land M."/>
            <person name="Hauser L."/>
            <person name="Rohde M."/>
            <person name="Pukall R."/>
            <person name="Goker M."/>
            <person name="Detter J.C."/>
            <person name="Woyke T."/>
            <person name="Bristow J."/>
            <person name="Eisen J.A."/>
            <person name="Markowitz V."/>
            <person name="Hugenholtz P."/>
            <person name="Kyrpides N.C."/>
            <person name="Klenk H.P."/>
        </authorList>
    </citation>
    <scope>NUCLEOTIDE SEQUENCE</scope>
    <source>
        <strain evidence="3">ATCC 49209 / DSM 20642 / JCM 10262 / PW2</strain>
    </source>
</reference>
<dbReference type="HOGENOM" id="CLU_034837_0_0_11"/>
<dbReference type="eggNOG" id="COG4487">
    <property type="taxonomic scope" value="Bacteria"/>
</dbReference>
<dbReference type="Pfam" id="PF09903">
    <property type="entry name" value="DUF2130"/>
    <property type="match status" value="1"/>
</dbReference>
<dbReference type="KEGG" id="cgo:Corgl_0450"/>
<gene>
    <name evidence="2" type="ordered locus">Corgl_0450</name>
</gene>
<dbReference type="InterPro" id="IPR019219">
    <property type="entry name" value="DUF2130"/>
</dbReference>
<proteinExistence type="predicted"/>
<dbReference type="EMBL" id="CP002628">
    <property type="protein sequence ID" value="AEB06568.1"/>
    <property type="molecule type" value="Genomic_DNA"/>
</dbReference>
<evidence type="ECO:0008006" key="4">
    <source>
        <dbReference type="Google" id="ProtNLM"/>
    </source>
</evidence>